<proteinExistence type="predicted"/>
<keyword evidence="4" id="KW-1185">Reference proteome</keyword>
<evidence type="ECO:0000259" key="2">
    <source>
        <dbReference type="Pfam" id="PF13568"/>
    </source>
</evidence>
<evidence type="ECO:0000313" key="4">
    <source>
        <dbReference type="Proteomes" id="UP000053091"/>
    </source>
</evidence>
<dbReference type="AlphaFoldDB" id="A0A0S7BTR6"/>
<evidence type="ECO:0000313" key="3">
    <source>
        <dbReference type="EMBL" id="GAP43853.1"/>
    </source>
</evidence>
<organism evidence="3">
    <name type="scientific">Lentimicrobium saccharophilum</name>
    <dbReference type="NCBI Taxonomy" id="1678841"/>
    <lineage>
        <taxon>Bacteria</taxon>
        <taxon>Pseudomonadati</taxon>
        <taxon>Bacteroidota</taxon>
        <taxon>Bacteroidia</taxon>
        <taxon>Bacteroidales</taxon>
        <taxon>Lentimicrobiaceae</taxon>
        <taxon>Lentimicrobium</taxon>
    </lineage>
</organism>
<evidence type="ECO:0000256" key="1">
    <source>
        <dbReference type="SAM" id="SignalP"/>
    </source>
</evidence>
<dbReference type="RefSeq" id="WP_062041665.1">
    <property type="nucleotide sequence ID" value="NZ_DF968182.1"/>
</dbReference>
<keyword evidence="1" id="KW-0732">Signal</keyword>
<dbReference type="Proteomes" id="UP000053091">
    <property type="component" value="Unassembled WGS sequence"/>
</dbReference>
<feature type="chain" id="PRO_5006633188" evidence="1">
    <location>
        <begin position="21"/>
        <end position="201"/>
    </location>
</feature>
<reference evidence="3" key="1">
    <citation type="journal article" date="2015" name="Genome Announc.">
        <title>Draft Genome Sequence of Bacteroidales Strain TBC1, a Novel Isolate from a Methanogenic Wastewater Treatment System.</title>
        <authorList>
            <person name="Tourlousse D.M."/>
            <person name="Matsuura N."/>
            <person name="Sun L."/>
            <person name="Toyonaga M."/>
            <person name="Kuroda K."/>
            <person name="Ohashi A."/>
            <person name="Cruz R."/>
            <person name="Yamaguchi T."/>
            <person name="Sekiguchi Y."/>
        </authorList>
    </citation>
    <scope>NUCLEOTIDE SEQUENCE [LARGE SCALE GENOMIC DNA]</scope>
    <source>
        <strain evidence="3">TBC1</strain>
    </source>
</reference>
<dbReference type="InterPro" id="IPR025665">
    <property type="entry name" value="Beta-barrel_OMP_2"/>
</dbReference>
<dbReference type="Pfam" id="PF13568">
    <property type="entry name" value="OMP_b-brl_2"/>
    <property type="match status" value="1"/>
</dbReference>
<dbReference type="STRING" id="1678841.TBC1_112011"/>
<feature type="signal peptide" evidence="1">
    <location>
        <begin position="1"/>
        <end position="20"/>
    </location>
</feature>
<feature type="domain" description="Outer membrane protein beta-barrel" evidence="2">
    <location>
        <begin position="19"/>
        <end position="171"/>
    </location>
</feature>
<gene>
    <name evidence="3" type="ORF">TBC1_112011</name>
</gene>
<protein>
    <submittedName>
        <fullName evidence="3">Outer membrane protein beta-barrel domain</fullName>
    </submittedName>
</protein>
<name>A0A0S7BTR6_9BACT</name>
<accession>A0A0S7BTR6</accession>
<sequence length="201" mass="22923">MKVFYSLLSILPFLTLGLQAQQFSGGVRAGLVGSQVAGDMYSGYHKAGINPGVWVSLATGKRSSVQMELGYIQKGSRENPDFERNRFDTYIMRLGYIELPFLYRINYNELLGFEAGLAMNFLIHQRETFNGYETVESPFRGQNLCFVGGMSIHLNDRIRFNVRTDNSLFSIRKNRVSGDVWRFWGYGQFSDALILSAYYTL</sequence>
<dbReference type="OrthoDB" id="1001536at2"/>
<dbReference type="EMBL" id="DF968182">
    <property type="protein sequence ID" value="GAP43853.1"/>
    <property type="molecule type" value="Genomic_DNA"/>
</dbReference>